<dbReference type="RefSeq" id="WP_093951112.1">
    <property type="nucleotide sequence ID" value="NZ_NMUL01000034.1"/>
</dbReference>
<dbReference type="GO" id="GO:0003677">
    <property type="term" value="F:DNA binding"/>
    <property type="evidence" value="ECO:0007669"/>
    <property type="project" value="InterPro"/>
</dbReference>
<name>A0A229SXB3_9PSEU</name>
<reference evidence="5" key="1">
    <citation type="submission" date="2017-07" db="EMBL/GenBank/DDBJ databases">
        <title>Comparative genome mining reveals phylogenetic distribution patterns of secondary metabolites in Amycolatopsis.</title>
        <authorList>
            <person name="Adamek M."/>
            <person name="Alanjary M."/>
            <person name="Sales-Ortells H."/>
            <person name="Goodfellow M."/>
            <person name="Bull A.T."/>
            <person name="Kalinowski J."/>
            <person name="Ziemert N."/>
        </authorList>
    </citation>
    <scope>NUCLEOTIDE SEQUENCE [LARGE SCALE GENOMIC DNA]</scope>
    <source>
        <strain evidence="5">H5</strain>
    </source>
</reference>
<evidence type="ECO:0000259" key="3">
    <source>
        <dbReference type="PROSITE" id="PS51832"/>
    </source>
</evidence>
<dbReference type="EMBL" id="NMUL01000034">
    <property type="protein sequence ID" value="OXM63301.1"/>
    <property type="molecule type" value="Genomic_DNA"/>
</dbReference>
<dbReference type="InterPro" id="IPR000792">
    <property type="entry name" value="Tscrpt_reg_LuxR_C"/>
</dbReference>
<dbReference type="CDD" id="cd00077">
    <property type="entry name" value="HDc"/>
    <property type="match status" value="2"/>
</dbReference>
<evidence type="ECO:0000259" key="1">
    <source>
        <dbReference type="PROSITE" id="PS50043"/>
    </source>
</evidence>
<accession>A0A229SXB3</accession>
<feature type="domain" description="HD-GYP" evidence="3">
    <location>
        <begin position="256"/>
        <end position="452"/>
    </location>
</feature>
<dbReference type="PANTHER" id="PTHR45228">
    <property type="entry name" value="CYCLIC DI-GMP PHOSPHODIESTERASE TM_0186-RELATED"/>
    <property type="match status" value="1"/>
</dbReference>
<dbReference type="Pfam" id="PF00196">
    <property type="entry name" value="GerE"/>
    <property type="match status" value="1"/>
</dbReference>
<feature type="domain" description="HTH luxR-type" evidence="1">
    <location>
        <begin position="446"/>
        <end position="512"/>
    </location>
</feature>
<dbReference type="PROSITE" id="PS50043">
    <property type="entry name" value="HTH_LUXR_2"/>
    <property type="match status" value="1"/>
</dbReference>
<dbReference type="Gene3D" id="1.10.3210.10">
    <property type="entry name" value="Hypothetical protein af1432"/>
    <property type="match status" value="2"/>
</dbReference>
<dbReference type="InterPro" id="IPR016032">
    <property type="entry name" value="Sig_transdc_resp-reg_C-effctor"/>
</dbReference>
<dbReference type="SMART" id="SM00421">
    <property type="entry name" value="HTH_LUXR"/>
    <property type="match status" value="1"/>
</dbReference>
<evidence type="ECO:0000259" key="2">
    <source>
        <dbReference type="PROSITE" id="PS51831"/>
    </source>
</evidence>
<dbReference type="Proteomes" id="UP000215199">
    <property type="component" value="Unassembled WGS sequence"/>
</dbReference>
<dbReference type="InterPro" id="IPR037522">
    <property type="entry name" value="HD_GYP_dom"/>
</dbReference>
<dbReference type="Gene3D" id="1.10.10.10">
    <property type="entry name" value="Winged helix-like DNA-binding domain superfamily/Winged helix DNA-binding domain"/>
    <property type="match status" value="1"/>
</dbReference>
<gene>
    <name evidence="4" type="ORF">CF165_30860</name>
</gene>
<dbReference type="GO" id="GO:0006355">
    <property type="term" value="P:regulation of DNA-templated transcription"/>
    <property type="evidence" value="ECO:0007669"/>
    <property type="project" value="InterPro"/>
</dbReference>
<dbReference type="PROSITE" id="PS51832">
    <property type="entry name" value="HD_GYP"/>
    <property type="match status" value="1"/>
</dbReference>
<dbReference type="CDD" id="cd06170">
    <property type="entry name" value="LuxR_C_like"/>
    <property type="match status" value="1"/>
</dbReference>
<dbReference type="PRINTS" id="PR00038">
    <property type="entry name" value="HTHLUXR"/>
</dbReference>
<dbReference type="InterPro" id="IPR003607">
    <property type="entry name" value="HD/PDEase_dom"/>
</dbReference>
<dbReference type="SUPFAM" id="SSF46894">
    <property type="entry name" value="C-terminal effector domain of the bipartite response regulators"/>
    <property type="match status" value="1"/>
</dbReference>
<proteinExistence type="predicted"/>
<protein>
    <submittedName>
        <fullName evidence="4">LuxR family transcriptional regulator</fullName>
    </submittedName>
</protein>
<dbReference type="InterPro" id="IPR006674">
    <property type="entry name" value="HD_domain"/>
</dbReference>
<comment type="caution">
    <text evidence="4">The sequence shown here is derived from an EMBL/GenBank/DDBJ whole genome shotgun (WGS) entry which is preliminary data.</text>
</comment>
<dbReference type="SUPFAM" id="SSF109604">
    <property type="entry name" value="HD-domain/PDEase-like"/>
    <property type="match status" value="2"/>
</dbReference>
<evidence type="ECO:0000313" key="5">
    <source>
        <dbReference type="Proteomes" id="UP000215199"/>
    </source>
</evidence>
<dbReference type="InterPro" id="IPR036388">
    <property type="entry name" value="WH-like_DNA-bd_sf"/>
</dbReference>
<dbReference type="PROSITE" id="PS51831">
    <property type="entry name" value="HD"/>
    <property type="match status" value="1"/>
</dbReference>
<dbReference type="SMART" id="SM00471">
    <property type="entry name" value="HDc"/>
    <property type="match status" value="1"/>
</dbReference>
<feature type="domain" description="HD" evidence="2">
    <location>
        <begin position="278"/>
        <end position="400"/>
    </location>
</feature>
<sequence length="523" mass="55195">MAVPPSGPRRAEVLAALSLAIDLGLGQPMEHMLRSAVLATRLADRLGLDEGRRGTVFYANLVAWIGCHADSHELAGWFGDDIAFRADSYQVNWTGTPFLRLLVTHVGRDRGLPARAALTAAFLIGVRGRLAALIQSHCSSAARLAGRLGLGEPVRAALACTFERWDGSGLPAGTGGDRLPIEVRVVHLAEVAEVHLRRGGVGAAVAMAEARSGSQFDPAVVAAFTNAADEIAAGLLDEDVWALALAQAPDRDRVLTEAELDELLTAIGDFADLKCPFTIGHSRGVAALAAGAARRAGLPEPEVRLVRRAGLVHDLGRMGVPNSIWEKAAPLSDAEWERVRLHPYLTGRILRRVRGLAEVAAVAAAHHERLDGSGYPLGAAGAALTPHARLLAAADVYHALGEPRPHRPACDAVDAAEILRRHARAGRLDAHAVDAVLSAAGHATRRRTPFPAGLTGREVEVLRLLAGGGSNRDIARSLSISEKTVRNHVEHIYAKAGVSNRTGAGLFALEHGLTTSFPGTAGR</sequence>
<evidence type="ECO:0000313" key="4">
    <source>
        <dbReference type="EMBL" id="OXM63301.1"/>
    </source>
</evidence>
<dbReference type="AlphaFoldDB" id="A0A229SXB3"/>
<organism evidence="4 5">
    <name type="scientific">Amycolatopsis vastitatis</name>
    <dbReference type="NCBI Taxonomy" id="1905142"/>
    <lineage>
        <taxon>Bacteria</taxon>
        <taxon>Bacillati</taxon>
        <taxon>Actinomycetota</taxon>
        <taxon>Actinomycetes</taxon>
        <taxon>Pseudonocardiales</taxon>
        <taxon>Pseudonocardiaceae</taxon>
        <taxon>Amycolatopsis</taxon>
    </lineage>
</organism>
<keyword evidence="5" id="KW-1185">Reference proteome</keyword>
<dbReference type="InterPro" id="IPR052020">
    <property type="entry name" value="Cyclic_di-GMP/3'3'-cGAMP_PDE"/>
</dbReference>
<dbReference type="PROSITE" id="PS00622">
    <property type="entry name" value="HTH_LUXR_1"/>
    <property type="match status" value="1"/>
</dbReference>
<dbReference type="Pfam" id="PF13487">
    <property type="entry name" value="HD_5"/>
    <property type="match status" value="1"/>
</dbReference>
<dbReference type="OrthoDB" id="9802066at2"/>